<comment type="caution">
    <text evidence="1">The sequence shown here is derived from an EMBL/GenBank/DDBJ whole genome shotgun (WGS) entry which is preliminary data.</text>
</comment>
<keyword evidence="2" id="KW-1185">Reference proteome</keyword>
<dbReference type="EMBL" id="PYMA01000003">
    <property type="protein sequence ID" value="PSW20629.1"/>
    <property type="molecule type" value="Genomic_DNA"/>
</dbReference>
<reference evidence="1 2" key="1">
    <citation type="submission" date="2018-01" db="EMBL/GenBank/DDBJ databases">
        <title>Whole genome sequencing of Histamine producing bacteria.</title>
        <authorList>
            <person name="Butler K."/>
        </authorList>
    </citation>
    <scope>NUCLEOTIDE SEQUENCE [LARGE SCALE GENOMIC DNA]</scope>
    <source>
        <strain evidence="1 2">DSM 100436</strain>
    </source>
</reference>
<gene>
    <name evidence="1" type="ORF">C9I98_07205</name>
</gene>
<evidence type="ECO:0000313" key="2">
    <source>
        <dbReference type="Proteomes" id="UP000241771"/>
    </source>
</evidence>
<evidence type="ECO:0000313" key="1">
    <source>
        <dbReference type="EMBL" id="PSW20629.1"/>
    </source>
</evidence>
<proteinExistence type="predicted"/>
<dbReference type="Proteomes" id="UP000241771">
    <property type="component" value="Unassembled WGS sequence"/>
</dbReference>
<organism evidence="1 2">
    <name type="scientific">Photobacterium sanctipauli</name>
    <dbReference type="NCBI Taxonomy" id="1342794"/>
    <lineage>
        <taxon>Bacteria</taxon>
        <taxon>Pseudomonadati</taxon>
        <taxon>Pseudomonadota</taxon>
        <taxon>Gammaproteobacteria</taxon>
        <taxon>Vibrionales</taxon>
        <taxon>Vibrionaceae</taxon>
        <taxon>Photobacterium</taxon>
    </lineage>
</organism>
<name>A0A2T3NWP0_9GAMM</name>
<dbReference type="AlphaFoldDB" id="A0A2T3NWP0"/>
<sequence>MFKLSFIEEILDSLSASCFSEQDFDLVFPNAGSVVEIIFKHDESYSFIVYESEISEMVKVSNSGELSPLSIAKSGVFIEISVKPGHHKHSEVWSATGFTELPDLIIDWCHCIKEELESKFREKCDLDIVRKNIDDNIHFFIKDDGSRFDIEEVNSIKKSFDRLYAYIEDNRIKFNFSINELKVIKEQFDYFIANASFYPRNLWFKLMSNKIIDLLCDVIKSKQGKELIFIELKQLVERGNGK</sequence>
<accession>A0A2T3NWP0</accession>
<protein>
    <submittedName>
        <fullName evidence="1">Uncharacterized protein</fullName>
    </submittedName>
</protein>